<dbReference type="AlphaFoldDB" id="A0A841GYK9"/>
<comment type="caution">
    <text evidence="1">The sequence shown here is derived from an EMBL/GenBank/DDBJ whole genome shotgun (WGS) entry which is preliminary data.</text>
</comment>
<dbReference type="Proteomes" id="UP000582837">
    <property type="component" value="Unassembled WGS sequence"/>
</dbReference>
<gene>
    <name evidence="1" type="ORF">HNQ61_002497</name>
</gene>
<keyword evidence="2" id="KW-1185">Reference proteome</keyword>
<dbReference type="EMBL" id="JACHIA010000006">
    <property type="protein sequence ID" value="MBB6070875.1"/>
    <property type="molecule type" value="Genomic_DNA"/>
</dbReference>
<reference evidence="1 2" key="1">
    <citation type="submission" date="2020-08" db="EMBL/GenBank/DDBJ databases">
        <title>Genomic Encyclopedia of Type Strains, Phase IV (KMG-IV): sequencing the most valuable type-strain genomes for metagenomic binning, comparative biology and taxonomic classification.</title>
        <authorList>
            <person name="Goeker M."/>
        </authorList>
    </citation>
    <scope>NUCLEOTIDE SEQUENCE [LARGE SCALE GENOMIC DNA]</scope>
    <source>
        <strain evidence="1 2">DSM 29007</strain>
    </source>
</reference>
<organism evidence="1 2">
    <name type="scientific">Longimicrobium terrae</name>
    <dbReference type="NCBI Taxonomy" id="1639882"/>
    <lineage>
        <taxon>Bacteria</taxon>
        <taxon>Pseudomonadati</taxon>
        <taxon>Gemmatimonadota</taxon>
        <taxon>Longimicrobiia</taxon>
        <taxon>Longimicrobiales</taxon>
        <taxon>Longimicrobiaceae</taxon>
        <taxon>Longimicrobium</taxon>
    </lineage>
</organism>
<sequence length="54" mass="5922">MKITQDVRDYAAKQKEIEAGMAGMSAEFRERGGEVYLPSSEIVRADAEETVAAD</sequence>
<protein>
    <submittedName>
        <fullName evidence="1">Uncharacterized protein</fullName>
    </submittedName>
</protein>
<proteinExistence type="predicted"/>
<name>A0A841GYK9_9BACT</name>
<evidence type="ECO:0000313" key="2">
    <source>
        <dbReference type="Proteomes" id="UP000582837"/>
    </source>
</evidence>
<accession>A0A841GYK9</accession>
<evidence type="ECO:0000313" key="1">
    <source>
        <dbReference type="EMBL" id="MBB6070875.1"/>
    </source>
</evidence>